<feature type="compositionally biased region" description="Low complexity" evidence="1">
    <location>
        <begin position="236"/>
        <end position="246"/>
    </location>
</feature>
<sequence>MLGPAWAGRVLRVTTEAAQEGKVPITVYVDGGGVLLDFSPTGERIQKIAIDDPSRIVVDHCLATRSCPPNPSPIIRLFRSTGITFQDIPTASMTMLSVETTDAQGDYHSYIFPISIGKGRGTVSKVLIGAVDPVPQHRIAGPPPRPAAVTAAQGAKEAEARSLLVDPVLKGRVRQYLQLLNSGMNRSKAAQKAGISMALVNRLEQLGQFRDSASAKTQPPSAPAPPPLPDPPAAPTSPATTATLSPNTKPVGDNPQVQALERGLAIAQKRESLKRNTVEQVQDLIRRVRQGGSLAESMHRSGVSTLVIEQLLFLAGG</sequence>
<feature type="region of interest" description="Disordered" evidence="1">
    <location>
        <begin position="210"/>
        <end position="255"/>
    </location>
</feature>
<feature type="compositionally biased region" description="Pro residues" evidence="1">
    <location>
        <begin position="220"/>
        <end position="235"/>
    </location>
</feature>
<dbReference type="OrthoDB" id="483418at2"/>
<dbReference type="KEGG" id="cyn:Cyan7425_5409"/>
<dbReference type="AlphaFoldDB" id="B8HZ20"/>
<gene>
    <name evidence="2" type="ordered locus">Cyan7425_5409</name>
</gene>
<accession>B8HZ20</accession>
<evidence type="ECO:0000313" key="2">
    <source>
        <dbReference type="EMBL" id="ACL47668.1"/>
    </source>
</evidence>
<proteinExistence type="predicted"/>
<name>B8HZ20_CYAP4</name>
<reference evidence="2" key="1">
    <citation type="submission" date="2009-01" db="EMBL/GenBank/DDBJ databases">
        <title>Complete sequence of plasmid1 Cyanothece sp. PCC 7425.</title>
        <authorList>
            <consortium name="US DOE Joint Genome Institute"/>
            <person name="Lucas S."/>
            <person name="Copeland A."/>
            <person name="Lapidus A."/>
            <person name="Glavina del Rio T."/>
            <person name="Dalin E."/>
            <person name="Tice H."/>
            <person name="Bruce D."/>
            <person name="Goodwin L."/>
            <person name="Pitluck S."/>
            <person name="Sims D."/>
            <person name="Meineke L."/>
            <person name="Brettin T."/>
            <person name="Detter J.C."/>
            <person name="Han C."/>
            <person name="Larimer F."/>
            <person name="Land M."/>
            <person name="Hauser L."/>
            <person name="Kyrpides N."/>
            <person name="Ovchinnikova G."/>
            <person name="Liberton M."/>
            <person name="Stoeckel J."/>
            <person name="Banerjee A."/>
            <person name="Singh A."/>
            <person name="Page L."/>
            <person name="Sato H."/>
            <person name="Zhao L."/>
            <person name="Sherman L."/>
            <person name="Pakrasi H."/>
            <person name="Richardson P."/>
        </authorList>
    </citation>
    <scope>NUCLEOTIDE SEQUENCE</scope>
    <source>
        <strain evidence="2">PCC 7425</strain>
        <plasmid evidence="2">pP742501</plasmid>
    </source>
</reference>
<dbReference type="HOGENOM" id="CLU_876383_0_0_3"/>
<evidence type="ECO:0000256" key="1">
    <source>
        <dbReference type="SAM" id="MobiDB-lite"/>
    </source>
</evidence>
<keyword evidence="2" id="KW-0614">Plasmid</keyword>
<organism evidence="2">
    <name type="scientific">Cyanothece sp. (strain PCC 7425 / ATCC 29141)</name>
    <dbReference type="NCBI Taxonomy" id="395961"/>
    <lineage>
        <taxon>Bacteria</taxon>
        <taxon>Bacillati</taxon>
        <taxon>Cyanobacteriota</taxon>
        <taxon>Cyanophyceae</taxon>
        <taxon>Gomontiellales</taxon>
        <taxon>Cyanothecaceae</taxon>
        <taxon>Cyanothece</taxon>
    </lineage>
</organism>
<geneLocation type="plasmid" evidence="2">
    <name>pP742501</name>
</geneLocation>
<protein>
    <submittedName>
        <fullName evidence="2">Uncharacterized protein</fullName>
    </submittedName>
</protein>
<dbReference type="EMBL" id="CP001345">
    <property type="protein sequence ID" value="ACL47668.1"/>
    <property type="molecule type" value="Genomic_DNA"/>
</dbReference>